<feature type="domain" description="Misato Segment II tubulin-like" evidence="4">
    <location>
        <begin position="2"/>
        <end position="59"/>
    </location>
</feature>
<organism evidence="6 7">
    <name type="scientific">Panicum miliaceum</name>
    <name type="common">Proso millet</name>
    <name type="synonym">Broomcorn millet</name>
    <dbReference type="NCBI Taxonomy" id="4540"/>
    <lineage>
        <taxon>Eukaryota</taxon>
        <taxon>Viridiplantae</taxon>
        <taxon>Streptophyta</taxon>
        <taxon>Embryophyta</taxon>
        <taxon>Tracheophyta</taxon>
        <taxon>Spermatophyta</taxon>
        <taxon>Magnoliopsida</taxon>
        <taxon>Liliopsida</taxon>
        <taxon>Poales</taxon>
        <taxon>Poaceae</taxon>
        <taxon>PACMAD clade</taxon>
        <taxon>Panicoideae</taxon>
        <taxon>Panicodae</taxon>
        <taxon>Paniceae</taxon>
        <taxon>Panicinae</taxon>
        <taxon>Panicum</taxon>
        <taxon>Panicum sect. Panicum</taxon>
    </lineage>
</organism>
<evidence type="ECO:0000256" key="3">
    <source>
        <dbReference type="ARBA" id="ARBA00023128"/>
    </source>
</evidence>
<dbReference type="OrthoDB" id="271881at2759"/>
<dbReference type="EMBL" id="PQIB02000009">
    <property type="protein sequence ID" value="RLN00655.1"/>
    <property type="molecule type" value="Genomic_DNA"/>
</dbReference>
<evidence type="ECO:0000313" key="7">
    <source>
        <dbReference type="Proteomes" id="UP000275267"/>
    </source>
</evidence>
<dbReference type="Proteomes" id="UP000275267">
    <property type="component" value="Unassembled WGS sequence"/>
</dbReference>
<feature type="domain" description="DML1/Misato tubulin" evidence="5">
    <location>
        <begin position="203"/>
        <end position="383"/>
    </location>
</feature>
<name>A0A3L6RFD9_PANMI</name>
<evidence type="ECO:0000313" key="6">
    <source>
        <dbReference type="EMBL" id="RLN00655.1"/>
    </source>
</evidence>
<dbReference type="Pfam" id="PF14881">
    <property type="entry name" value="Tubulin_3"/>
    <property type="match status" value="1"/>
</dbReference>
<sequence length="634" mass="70043">MREVVTVQVGGFANFVGSHFWNFQDELLGLADDPGADPVFRTAALDMDVLYRAGETHQVEALARLCRVWPPTAPVWYQSVLEGSSLGFVYKRLESVGILGIFEALNLFSSGSNAFLAPPLLDGFKRVHYFVSRHAYYFVFSNVNHVLMMSAGSGNVMKSVAKPHERNFFLQSLSEEQNTSSSNDRNNAKKSVEDKDLVESLENGVKFWTDYSKVQYHPQSLCELYGSWTDFDKFNNYGAAREVVSEWSQMEELNERLRFFVEECDHIQGIQFIVDDSGGFSSVAAQYLENVADDYTNTPVLLYCVRDPVSHWSSRNQRETVIRSLHDAVSFSKLSSSCNLMVPMGLPSLSYLSPLLSIKDEKCFHSSAICAAAIHSLSVPFRLQHVGPASDSAHSSGNLHIGELVHILSDQGRQNMVTALDVAMPAPSLTDRKGLRTIQRSLRSLTPEISDEDEDPYAVESLVFHGALGSGGQRASISQVKDFVCSTLEGRETTLKFSHLSVSPCPLPVPLPFPSIFSSSIGQHGEILSNDLPEGTRPKGSLDVISIPMAARLRSSNAIVPFIERRSASLQKLGMSRGTLGSQVLRDWGFGKEEVEDMGEHLAKMLCPFYPEIDLSSDAEVRICAVPANRSCGN</sequence>
<evidence type="ECO:0000256" key="2">
    <source>
        <dbReference type="ARBA" id="ARBA00008507"/>
    </source>
</evidence>
<dbReference type="STRING" id="4540.A0A3L6RFD9"/>
<dbReference type="Gene3D" id="3.40.50.1440">
    <property type="entry name" value="Tubulin/FtsZ, GTPase domain"/>
    <property type="match status" value="1"/>
</dbReference>
<comment type="similarity">
    <text evidence="2">Belongs to the misato family.</text>
</comment>
<dbReference type="PANTHER" id="PTHR13391:SF0">
    <property type="entry name" value="PROTEIN MISATO HOMOLOG 1"/>
    <property type="match status" value="1"/>
</dbReference>
<evidence type="ECO:0000256" key="1">
    <source>
        <dbReference type="ARBA" id="ARBA00004173"/>
    </source>
</evidence>
<dbReference type="GO" id="GO:0005739">
    <property type="term" value="C:mitochondrion"/>
    <property type="evidence" value="ECO:0007669"/>
    <property type="project" value="UniProtKB-SubCell"/>
</dbReference>
<dbReference type="AlphaFoldDB" id="A0A3L6RFD9"/>
<dbReference type="InterPro" id="IPR036525">
    <property type="entry name" value="Tubulin/FtsZ_GTPase_sf"/>
</dbReference>
<evidence type="ECO:0000259" key="4">
    <source>
        <dbReference type="Pfam" id="PF10644"/>
    </source>
</evidence>
<dbReference type="InterPro" id="IPR029209">
    <property type="entry name" value="DML1/Misato_tubulin"/>
</dbReference>
<keyword evidence="7" id="KW-1185">Reference proteome</keyword>
<reference evidence="7" key="1">
    <citation type="journal article" date="2019" name="Nat. Commun.">
        <title>The genome of broomcorn millet.</title>
        <authorList>
            <person name="Zou C."/>
            <person name="Miki D."/>
            <person name="Li D."/>
            <person name="Tang Q."/>
            <person name="Xiao L."/>
            <person name="Rajput S."/>
            <person name="Deng P."/>
            <person name="Jia W."/>
            <person name="Huang R."/>
            <person name="Zhang M."/>
            <person name="Sun Y."/>
            <person name="Hu J."/>
            <person name="Fu X."/>
            <person name="Schnable P.S."/>
            <person name="Li F."/>
            <person name="Zhang H."/>
            <person name="Feng B."/>
            <person name="Zhu X."/>
            <person name="Liu R."/>
            <person name="Schnable J.C."/>
            <person name="Zhu J.-K."/>
            <person name="Zhang H."/>
        </authorList>
    </citation>
    <scope>NUCLEOTIDE SEQUENCE [LARGE SCALE GENOMIC DNA]</scope>
</reference>
<protein>
    <submittedName>
        <fullName evidence="6">Uncharacterized protein</fullName>
    </submittedName>
</protein>
<dbReference type="GO" id="GO:0007005">
    <property type="term" value="P:mitochondrion organization"/>
    <property type="evidence" value="ECO:0007669"/>
    <property type="project" value="InterPro"/>
</dbReference>
<comment type="caution">
    <text evidence="6">The sequence shown here is derived from an EMBL/GenBank/DDBJ whole genome shotgun (WGS) entry which is preliminary data.</text>
</comment>
<evidence type="ECO:0000259" key="5">
    <source>
        <dbReference type="Pfam" id="PF14881"/>
    </source>
</evidence>
<gene>
    <name evidence="6" type="ORF">C2845_PM06G32500</name>
</gene>
<proteinExistence type="inferred from homology"/>
<dbReference type="InterPro" id="IPR049942">
    <property type="entry name" value="DML1/Misato"/>
</dbReference>
<accession>A0A3L6RFD9</accession>
<dbReference type="Pfam" id="PF10644">
    <property type="entry name" value="Misat_Tub_SegII"/>
    <property type="match status" value="1"/>
</dbReference>
<dbReference type="SUPFAM" id="SSF52490">
    <property type="entry name" value="Tubulin nucleotide-binding domain-like"/>
    <property type="match status" value="1"/>
</dbReference>
<comment type="subcellular location">
    <subcellularLocation>
        <location evidence="1">Mitochondrion</location>
    </subcellularLocation>
</comment>
<dbReference type="PANTHER" id="PTHR13391">
    <property type="entry name" value="MITOCHONDRIAL DISTRIBUTION REGULATOR MISATO"/>
    <property type="match status" value="1"/>
</dbReference>
<dbReference type="InterPro" id="IPR019605">
    <property type="entry name" value="Misato_II_tubulin-like"/>
</dbReference>
<dbReference type="CDD" id="cd06060">
    <property type="entry name" value="misato"/>
    <property type="match status" value="1"/>
</dbReference>
<keyword evidence="3" id="KW-0496">Mitochondrion</keyword>